<dbReference type="PROSITE" id="PS51462">
    <property type="entry name" value="NUDIX"/>
    <property type="match status" value="1"/>
</dbReference>
<comment type="cofactor">
    <cofactor evidence="1 18">
        <name>Mg(2+)</name>
        <dbReference type="ChEBI" id="CHEBI:18420"/>
    </cofactor>
</comment>
<dbReference type="PRINTS" id="PR00502">
    <property type="entry name" value="NUDIXFAMILY"/>
</dbReference>
<dbReference type="Gene3D" id="3.90.79.10">
    <property type="entry name" value="Nucleoside Triphosphate Pyrophosphohydrolase"/>
    <property type="match status" value="1"/>
</dbReference>
<evidence type="ECO:0000256" key="18">
    <source>
        <dbReference type="PIRSR" id="PIRSR603561-2"/>
    </source>
</evidence>
<dbReference type="GeneID" id="60694734"/>
<keyword evidence="9" id="KW-0234">DNA repair</keyword>
<dbReference type="InterPro" id="IPR022998">
    <property type="entry name" value="ThiamineP_synth_TenI"/>
</dbReference>
<dbReference type="Proteomes" id="UP000094893">
    <property type="component" value="Unassembled WGS sequence"/>
</dbReference>
<dbReference type="GO" id="GO:0046872">
    <property type="term" value="F:metal ion binding"/>
    <property type="evidence" value="ECO:0007669"/>
    <property type="project" value="UniProtKB-KW"/>
</dbReference>
<evidence type="ECO:0000256" key="16">
    <source>
        <dbReference type="ARBA" id="ARBA00042798"/>
    </source>
</evidence>
<comment type="similarity">
    <text evidence="2 19">Belongs to the Nudix hydrolase family.</text>
</comment>
<dbReference type="SUPFAM" id="SSF51391">
    <property type="entry name" value="Thiamin phosphate synthase"/>
    <property type="match status" value="1"/>
</dbReference>
<evidence type="ECO:0000256" key="8">
    <source>
        <dbReference type="ARBA" id="ARBA00022842"/>
    </source>
</evidence>
<dbReference type="Proteomes" id="UP000095008">
    <property type="component" value="Unassembled WGS sequence"/>
</dbReference>
<keyword evidence="4" id="KW-0235">DNA replication</keyword>
<evidence type="ECO:0000256" key="15">
    <source>
        <dbReference type="ARBA" id="ARBA00041979"/>
    </source>
</evidence>
<evidence type="ECO:0000256" key="14">
    <source>
        <dbReference type="ARBA" id="ARBA00041592"/>
    </source>
</evidence>
<name>A0A1C2I1Y9_ACITH</name>
<protein>
    <recommendedName>
        <fullName evidence="13">8-oxo-dGTP diphosphatase</fullName>
        <ecNumber evidence="12">3.6.1.55</ecNumber>
    </recommendedName>
    <alternativeName>
        <fullName evidence="16">7,8-dihydro-8-oxoguanine-triphosphatase</fullName>
    </alternativeName>
    <alternativeName>
        <fullName evidence="15">Mutator protein MutT</fullName>
    </alternativeName>
    <alternativeName>
        <fullName evidence="14">dGTP pyrophosphohydrolase</fullName>
    </alternativeName>
</protein>
<keyword evidence="3" id="KW-0515">Mutator protein</keyword>
<sequence>MTVVPVATGILEDENGRLLISLRPEGKPWPGFWEFPGGKVDPGETPEEALHRELWEEIGIRVQDAEPFRTLDYTYPERTVRLHFYRVRRWDGAAHGKEGQQIRWLYPWEIPALECLPANLRMTAAVLEESLPHPPLCLIVDPARVEPQAFAHAWREALRAGLQWVILRCKSAVDEESAKLLKSLCAESLAAGAQVWLNHAEPLPDWPHSGRHLTQSQLEAGLRPSEPFGASCHNAGEIHQAAQAGARYALLSPLFSTRSHPDTLPLGEKAFAELVETSAIPLIALGGLSVERVPAAMATGASGVAILSGILDAPDPFVTTSDFLRYWRP</sequence>
<dbReference type="InterPro" id="IPR020084">
    <property type="entry name" value="NUDIX_hydrolase_CS"/>
</dbReference>
<keyword evidence="24" id="KW-1185">Reference proteome</keyword>
<evidence type="ECO:0000256" key="13">
    <source>
        <dbReference type="ARBA" id="ARBA00040794"/>
    </source>
</evidence>
<feature type="binding site" evidence="17">
    <location>
        <position position="119"/>
    </location>
    <ligand>
        <name>8-oxo-dGTP</name>
        <dbReference type="ChEBI" id="CHEBI:77896"/>
    </ligand>
</feature>
<dbReference type="Pfam" id="PF02581">
    <property type="entry name" value="TMP-TENI"/>
    <property type="match status" value="1"/>
</dbReference>
<dbReference type="GO" id="GO:0044716">
    <property type="term" value="F:8-oxo-GDP phosphatase activity"/>
    <property type="evidence" value="ECO:0007669"/>
    <property type="project" value="TreeGrafter"/>
</dbReference>
<evidence type="ECO:0000256" key="2">
    <source>
        <dbReference type="ARBA" id="ARBA00005582"/>
    </source>
</evidence>
<dbReference type="InterPro" id="IPR047127">
    <property type="entry name" value="MutT-like"/>
</dbReference>
<dbReference type="Pfam" id="PF00293">
    <property type="entry name" value="NUDIX"/>
    <property type="match status" value="1"/>
</dbReference>
<organism evidence="21 23">
    <name type="scientific">Acidithiobacillus thiooxidans</name>
    <name type="common">Thiobacillus thiooxidans</name>
    <dbReference type="NCBI Taxonomy" id="930"/>
    <lineage>
        <taxon>Bacteria</taxon>
        <taxon>Pseudomonadati</taxon>
        <taxon>Pseudomonadota</taxon>
        <taxon>Acidithiobacillia</taxon>
        <taxon>Acidithiobacillales</taxon>
        <taxon>Acidithiobacillaceae</taxon>
        <taxon>Acidithiobacillus</taxon>
    </lineage>
</organism>
<evidence type="ECO:0000313" key="24">
    <source>
        <dbReference type="Proteomes" id="UP000095008"/>
    </source>
</evidence>
<evidence type="ECO:0000256" key="12">
    <source>
        <dbReference type="ARBA" id="ARBA00038905"/>
    </source>
</evidence>
<keyword evidence="7 19" id="KW-0378">Hydrolase</keyword>
<feature type="binding site" evidence="17">
    <location>
        <position position="23"/>
    </location>
    <ligand>
        <name>8-oxo-dGTP</name>
        <dbReference type="ChEBI" id="CHEBI:77896"/>
    </ligand>
</feature>
<dbReference type="NCBIfam" id="TIGR00586">
    <property type="entry name" value="mutt"/>
    <property type="match status" value="1"/>
</dbReference>
<dbReference type="eggNOG" id="COG0494">
    <property type="taxonomic scope" value="Bacteria"/>
</dbReference>
<evidence type="ECO:0000256" key="5">
    <source>
        <dbReference type="ARBA" id="ARBA00022723"/>
    </source>
</evidence>
<dbReference type="OrthoDB" id="5292845at2"/>
<dbReference type="SUPFAM" id="SSF55811">
    <property type="entry name" value="Nudix"/>
    <property type="match status" value="1"/>
</dbReference>
<dbReference type="EMBL" id="LWSA01000147">
    <property type="protein sequence ID" value="OCX72257.1"/>
    <property type="molecule type" value="Genomic_DNA"/>
</dbReference>
<dbReference type="GO" id="GO:0008413">
    <property type="term" value="F:8-oxo-7,8-dihydroguanosine triphosphate pyrophosphatase activity"/>
    <property type="evidence" value="ECO:0007669"/>
    <property type="project" value="InterPro"/>
</dbReference>
<dbReference type="CDD" id="cd00564">
    <property type="entry name" value="TMP_TenI"/>
    <property type="match status" value="1"/>
</dbReference>
<evidence type="ECO:0000256" key="19">
    <source>
        <dbReference type="RuleBase" id="RU003476"/>
    </source>
</evidence>
<dbReference type="RefSeq" id="WP_024893352.1">
    <property type="nucleotide sequence ID" value="NZ_JABBDU010000009.1"/>
</dbReference>
<comment type="catalytic activity">
    <reaction evidence="11">
        <text>8-oxo-GTP + H2O = 8-oxo-GMP + diphosphate + H(+)</text>
        <dbReference type="Rhea" id="RHEA:67616"/>
        <dbReference type="ChEBI" id="CHEBI:15377"/>
        <dbReference type="ChEBI" id="CHEBI:15378"/>
        <dbReference type="ChEBI" id="CHEBI:33019"/>
        <dbReference type="ChEBI" id="CHEBI:143553"/>
        <dbReference type="ChEBI" id="CHEBI:145694"/>
    </reaction>
</comment>
<dbReference type="InterPro" id="IPR020476">
    <property type="entry name" value="Nudix_hydrolase"/>
</dbReference>
<dbReference type="GO" id="GO:0006281">
    <property type="term" value="P:DNA repair"/>
    <property type="evidence" value="ECO:0007669"/>
    <property type="project" value="UniProtKB-KW"/>
</dbReference>
<evidence type="ECO:0000256" key="7">
    <source>
        <dbReference type="ARBA" id="ARBA00022801"/>
    </source>
</evidence>
<dbReference type="AlphaFoldDB" id="A0A1C2I1Y9"/>
<evidence type="ECO:0000256" key="10">
    <source>
        <dbReference type="ARBA" id="ARBA00035861"/>
    </source>
</evidence>
<evidence type="ECO:0000256" key="1">
    <source>
        <dbReference type="ARBA" id="ARBA00001946"/>
    </source>
</evidence>
<feature type="binding site" evidence="18">
    <location>
        <position position="57"/>
    </location>
    <ligand>
        <name>Mg(2+)</name>
        <dbReference type="ChEBI" id="CHEBI:18420"/>
    </ligand>
</feature>
<evidence type="ECO:0000259" key="20">
    <source>
        <dbReference type="PROSITE" id="PS51462"/>
    </source>
</evidence>
<dbReference type="GO" id="GO:0035539">
    <property type="term" value="F:8-oxo-7,8-dihydrodeoxyguanosine triphosphate pyrophosphatase activity"/>
    <property type="evidence" value="ECO:0007669"/>
    <property type="project" value="UniProtKB-EC"/>
</dbReference>
<evidence type="ECO:0000256" key="11">
    <source>
        <dbReference type="ARBA" id="ARBA00036904"/>
    </source>
</evidence>
<evidence type="ECO:0000256" key="3">
    <source>
        <dbReference type="ARBA" id="ARBA00022457"/>
    </source>
</evidence>
<evidence type="ECO:0000313" key="22">
    <source>
        <dbReference type="EMBL" id="OCX75236.1"/>
    </source>
</evidence>
<reference evidence="21 23" key="1">
    <citation type="journal article" date="2016" name="Int. J. Mol. Sci.">
        <title>Comparative genomics of the extreme acidophile Acidithiobacillus thiooxidans reveals intraspecific divergence and niche adaptation.</title>
        <authorList>
            <person name="Zhang X."/>
            <person name="Feng X."/>
            <person name="Tao J."/>
            <person name="Ma L."/>
            <person name="Xiao Y."/>
            <person name="Liang Y."/>
            <person name="Liu X."/>
            <person name="Yin H."/>
        </authorList>
    </citation>
    <scope>NUCLEOTIDE SEQUENCE [LARGE SCALE GENOMIC DNA]</scope>
    <source>
        <strain evidence="21 23">A02</strain>
        <strain evidence="22">DXS-W</strain>
    </source>
</reference>
<dbReference type="InterPro" id="IPR036206">
    <property type="entry name" value="ThiamineP_synth_sf"/>
</dbReference>
<dbReference type="EMBL" id="LWRY01000019">
    <property type="protein sequence ID" value="OCX75236.1"/>
    <property type="molecule type" value="Genomic_DNA"/>
</dbReference>
<feature type="binding site" evidence="17">
    <location>
        <begin position="34"/>
        <end position="37"/>
    </location>
    <ligand>
        <name>8-oxo-dGTP</name>
        <dbReference type="ChEBI" id="CHEBI:77896"/>
    </ligand>
</feature>
<dbReference type="InterPro" id="IPR013785">
    <property type="entry name" value="Aldolase_TIM"/>
</dbReference>
<accession>A0A1C2I1Y9</accession>
<evidence type="ECO:0000256" key="17">
    <source>
        <dbReference type="PIRSR" id="PIRSR603561-1"/>
    </source>
</evidence>
<keyword evidence="8 18" id="KW-0460">Magnesium</keyword>
<dbReference type="GO" id="GO:0006260">
    <property type="term" value="P:DNA replication"/>
    <property type="evidence" value="ECO:0007669"/>
    <property type="project" value="UniProtKB-KW"/>
</dbReference>
<evidence type="ECO:0000256" key="9">
    <source>
        <dbReference type="ARBA" id="ARBA00023204"/>
    </source>
</evidence>
<dbReference type="GO" id="GO:0044715">
    <property type="term" value="F:8-oxo-dGDP phosphatase activity"/>
    <property type="evidence" value="ECO:0007669"/>
    <property type="project" value="TreeGrafter"/>
</dbReference>
<evidence type="ECO:0000313" key="21">
    <source>
        <dbReference type="EMBL" id="OCX72257.1"/>
    </source>
</evidence>
<dbReference type="NCBIfam" id="NF006530">
    <property type="entry name" value="PRK08999.1"/>
    <property type="match status" value="1"/>
</dbReference>
<evidence type="ECO:0000256" key="6">
    <source>
        <dbReference type="ARBA" id="ARBA00022763"/>
    </source>
</evidence>
<evidence type="ECO:0000313" key="23">
    <source>
        <dbReference type="Proteomes" id="UP000094893"/>
    </source>
</evidence>
<dbReference type="PANTHER" id="PTHR47707">
    <property type="entry name" value="8-OXO-DGTP DIPHOSPHATASE"/>
    <property type="match status" value="1"/>
</dbReference>
<dbReference type="eggNOG" id="COG0352">
    <property type="taxonomic scope" value="Bacteria"/>
</dbReference>
<dbReference type="InterPro" id="IPR015797">
    <property type="entry name" value="NUDIX_hydrolase-like_dom_sf"/>
</dbReference>
<dbReference type="GO" id="GO:0009228">
    <property type="term" value="P:thiamine biosynthetic process"/>
    <property type="evidence" value="ECO:0007669"/>
    <property type="project" value="UniProtKB-KW"/>
</dbReference>
<dbReference type="InterPro" id="IPR000086">
    <property type="entry name" value="NUDIX_hydrolase_dom"/>
</dbReference>
<feature type="binding site" evidence="18">
    <location>
        <position position="37"/>
    </location>
    <ligand>
        <name>Mg(2+)</name>
        <dbReference type="ChEBI" id="CHEBI:18420"/>
    </ligand>
</feature>
<dbReference type="Gene3D" id="3.20.20.70">
    <property type="entry name" value="Aldolase class I"/>
    <property type="match status" value="1"/>
</dbReference>
<evidence type="ECO:0000256" key="4">
    <source>
        <dbReference type="ARBA" id="ARBA00022705"/>
    </source>
</evidence>
<proteinExistence type="inferred from homology"/>
<feature type="domain" description="Nudix hydrolase" evidence="20">
    <location>
        <begin position="1"/>
        <end position="128"/>
    </location>
</feature>
<keyword evidence="5 18" id="KW-0479">Metal-binding</keyword>
<dbReference type="EC" id="3.6.1.55" evidence="12"/>
<dbReference type="PANTHER" id="PTHR47707:SF1">
    <property type="entry name" value="NUDIX HYDROLASE FAMILY PROTEIN"/>
    <property type="match status" value="1"/>
</dbReference>
<gene>
    <name evidence="22" type="ORF">A6M23_03165</name>
    <name evidence="21" type="ORF">A6P07_10350</name>
</gene>
<dbReference type="InterPro" id="IPR003561">
    <property type="entry name" value="Mutator_MutT"/>
</dbReference>
<comment type="catalytic activity">
    <reaction evidence="10">
        <text>8-oxo-dGTP + H2O = 8-oxo-dGMP + diphosphate + H(+)</text>
        <dbReference type="Rhea" id="RHEA:31575"/>
        <dbReference type="ChEBI" id="CHEBI:15377"/>
        <dbReference type="ChEBI" id="CHEBI:15378"/>
        <dbReference type="ChEBI" id="CHEBI:33019"/>
        <dbReference type="ChEBI" id="CHEBI:63224"/>
        <dbReference type="ChEBI" id="CHEBI:77896"/>
        <dbReference type="EC" id="3.6.1.55"/>
    </reaction>
</comment>
<dbReference type="PROSITE" id="PS00893">
    <property type="entry name" value="NUDIX_BOX"/>
    <property type="match status" value="1"/>
</dbReference>
<dbReference type="STRING" id="930.GCA_002079865_02466"/>
<dbReference type="CDD" id="cd03425">
    <property type="entry name" value="NUDIX_MutT_NudA_like"/>
    <property type="match status" value="1"/>
</dbReference>
<comment type="caution">
    <text evidence="21">The sequence shown here is derived from an EMBL/GenBank/DDBJ whole genome shotgun (WGS) entry which is preliminary data.</text>
</comment>
<keyword evidence="6" id="KW-0227">DNA damage</keyword>